<dbReference type="InterPro" id="IPR006179">
    <property type="entry name" value="5_nucleotidase/apyrase"/>
</dbReference>
<dbReference type="RefSeq" id="WP_184017694.1">
    <property type="nucleotide sequence ID" value="NZ_JACHFD010000007.1"/>
</dbReference>
<reference evidence="2 3" key="1">
    <citation type="submission" date="2020-08" db="EMBL/GenBank/DDBJ databases">
        <title>Genomic Encyclopedia of Type Strains, Phase IV (KMG-IV): sequencing the most valuable type-strain genomes for metagenomic binning, comparative biology and taxonomic classification.</title>
        <authorList>
            <person name="Goeker M."/>
        </authorList>
    </citation>
    <scope>NUCLEOTIDE SEQUENCE [LARGE SCALE GENOMIC DNA]</scope>
    <source>
        <strain evidence="2 3">YC6886</strain>
    </source>
</reference>
<dbReference type="PANTHER" id="PTHR11575:SF24">
    <property type="entry name" value="5'-NUCLEOTIDASE"/>
    <property type="match status" value="1"/>
</dbReference>
<organism evidence="2 3">
    <name type="scientific">Haloferula luteola</name>
    <dbReference type="NCBI Taxonomy" id="595692"/>
    <lineage>
        <taxon>Bacteria</taxon>
        <taxon>Pseudomonadati</taxon>
        <taxon>Verrucomicrobiota</taxon>
        <taxon>Verrucomicrobiia</taxon>
        <taxon>Verrucomicrobiales</taxon>
        <taxon>Verrucomicrobiaceae</taxon>
        <taxon>Haloferula</taxon>
    </lineage>
</organism>
<dbReference type="Pfam" id="PF13435">
    <property type="entry name" value="Cytochrome_C554"/>
    <property type="match status" value="1"/>
</dbReference>
<sequence>MRLLSILLLGCLLASCRREPAARVPLAIHFTCDTIGRLEPCGCFTGQHGGLTRLRTWLQERDREGASLRLDVGGALAGHHDYQLLQYPYLLKAFGAMGYQALNLGGREATVDASSLRQLVAHSPVPVISASIVDSATREPLFSPYTLIDWQGRKIAILGLLDPHSVPQLGEGLAILDLPEAVDRILPELREKSDLIIALAFTPEAGLERLARSYFEFDIILGGDVGQPAPSLQKINDSLVAFTANEGRTVATLSAWIPPGENPRLEDSAYHPQLLLDQIPQDPEFHQWVVDYRAEIAAADLAVDHPEQLIAAGAIPGVTASATYVGSAACQTCHQDDHALWASSQHAHAFDTLMERGAAADPNCIPCHTVGFGEPSGYRRSDANSRLTGVGCESCHGPGSTHVAERTSGRPPRFRFRPLGAADCTTCHHGEFSRPFDWETFWPPVRHGSPGP</sequence>
<dbReference type="AlphaFoldDB" id="A0A840V7C4"/>
<dbReference type="Gene3D" id="1.10.1130.10">
    <property type="entry name" value="Flavocytochrome C3, Chain A"/>
    <property type="match status" value="1"/>
</dbReference>
<dbReference type="SUPFAM" id="SSF48695">
    <property type="entry name" value="Multiheme cytochromes"/>
    <property type="match status" value="1"/>
</dbReference>
<dbReference type="PANTHER" id="PTHR11575">
    <property type="entry name" value="5'-NUCLEOTIDASE-RELATED"/>
    <property type="match status" value="1"/>
</dbReference>
<dbReference type="GO" id="GO:0016787">
    <property type="term" value="F:hydrolase activity"/>
    <property type="evidence" value="ECO:0007669"/>
    <property type="project" value="InterPro"/>
</dbReference>
<evidence type="ECO:0000313" key="2">
    <source>
        <dbReference type="EMBL" id="MBB5351484.1"/>
    </source>
</evidence>
<dbReference type="InterPro" id="IPR023155">
    <property type="entry name" value="Cyt_c-552/4"/>
</dbReference>
<dbReference type="InterPro" id="IPR036280">
    <property type="entry name" value="Multihaem_cyt_sf"/>
</dbReference>
<dbReference type="Gene3D" id="3.60.21.10">
    <property type="match status" value="1"/>
</dbReference>
<dbReference type="InterPro" id="IPR029052">
    <property type="entry name" value="Metallo-depent_PP-like"/>
</dbReference>
<dbReference type="Proteomes" id="UP000557717">
    <property type="component" value="Unassembled WGS sequence"/>
</dbReference>
<protein>
    <recommendedName>
        <fullName evidence="1">Cytochrome c-552/4 domain-containing protein</fullName>
    </recommendedName>
</protein>
<dbReference type="EMBL" id="JACHFD010000007">
    <property type="protein sequence ID" value="MBB5351484.1"/>
    <property type="molecule type" value="Genomic_DNA"/>
</dbReference>
<dbReference type="PROSITE" id="PS51257">
    <property type="entry name" value="PROKAR_LIPOPROTEIN"/>
    <property type="match status" value="1"/>
</dbReference>
<feature type="domain" description="Cytochrome c-552/4" evidence="1">
    <location>
        <begin position="329"/>
        <end position="397"/>
    </location>
</feature>
<keyword evidence="3" id="KW-1185">Reference proteome</keyword>
<accession>A0A840V7C4</accession>
<dbReference type="GO" id="GO:0009166">
    <property type="term" value="P:nucleotide catabolic process"/>
    <property type="evidence" value="ECO:0007669"/>
    <property type="project" value="InterPro"/>
</dbReference>
<evidence type="ECO:0000259" key="1">
    <source>
        <dbReference type="Pfam" id="PF13435"/>
    </source>
</evidence>
<comment type="caution">
    <text evidence="2">The sequence shown here is derived from an EMBL/GenBank/DDBJ whole genome shotgun (WGS) entry which is preliminary data.</text>
</comment>
<evidence type="ECO:0000313" key="3">
    <source>
        <dbReference type="Proteomes" id="UP000557717"/>
    </source>
</evidence>
<dbReference type="SUPFAM" id="SSF56300">
    <property type="entry name" value="Metallo-dependent phosphatases"/>
    <property type="match status" value="1"/>
</dbReference>
<name>A0A840V7C4_9BACT</name>
<gene>
    <name evidence="2" type="ORF">HNR46_001721</name>
</gene>
<proteinExistence type="predicted"/>